<accession>A0ABW6UZR6</accession>
<dbReference type="InterPro" id="IPR012337">
    <property type="entry name" value="RNaseH-like_sf"/>
</dbReference>
<dbReference type="PANTHER" id="PTHR46889:SF4">
    <property type="entry name" value="TRANSPOSASE INSO FOR INSERTION SEQUENCE ELEMENT IS911B-RELATED"/>
    <property type="match status" value="1"/>
</dbReference>
<reference evidence="3 4" key="1">
    <citation type="submission" date="2024-10" db="EMBL/GenBank/DDBJ databases">
        <title>The Natural Products Discovery Center: Release of the First 8490 Sequenced Strains for Exploring Actinobacteria Biosynthetic Diversity.</title>
        <authorList>
            <person name="Kalkreuter E."/>
            <person name="Kautsar S.A."/>
            <person name="Yang D."/>
            <person name="Bader C.D."/>
            <person name="Teijaro C.N."/>
            <person name="Fluegel L."/>
            <person name="Davis C.M."/>
            <person name="Simpson J.R."/>
            <person name="Lauterbach L."/>
            <person name="Steele A.D."/>
            <person name="Gui C."/>
            <person name="Meng S."/>
            <person name="Li G."/>
            <person name="Viehrig K."/>
            <person name="Ye F."/>
            <person name="Su P."/>
            <person name="Kiefer A.F."/>
            <person name="Nichols A."/>
            <person name="Cepeda A.J."/>
            <person name="Yan W."/>
            <person name="Fan B."/>
            <person name="Jiang Y."/>
            <person name="Adhikari A."/>
            <person name="Zheng C.-J."/>
            <person name="Schuster L."/>
            <person name="Cowan T.M."/>
            <person name="Smanski M.J."/>
            <person name="Chevrette M.G."/>
            <person name="De Carvalho L.P.S."/>
            <person name="Shen B."/>
        </authorList>
    </citation>
    <scope>NUCLEOTIDE SEQUENCE [LARGE SCALE GENOMIC DNA]</scope>
    <source>
        <strain evidence="3 4">NPDC001281</strain>
    </source>
</reference>
<dbReference type="NCBIfam" id="NF033516">
    <property type="entry name" value="transpos_IS3"/>
    <property type="match status" value="1"/>
</dbReference>
<gene>
    <name evidence="3" type="ORF">ACFY05_06750</name>
</gene>
<sequence length="348" mass="39007">MQEEAAEELAPLIGRRAALRACGVPQATWYRKNRKSPAPVRPMTPRKVHPAALSAAERDHVRGVLNERFADAAPATAYFTLLDEGTYLASQSTMYRILRTHGEVGRDRRRQATHPPKTIPELFADAPNQVWAWDITKLRGPDKGVWYHLYTIIDIYSRYIVGWMVASRESAALAKRLIRQTAVKQRIDRDTLTLHADRGSSMKSKTVAELLIDLGVAKSHSRPKTSNDNPHIEASFKTLKYCPNFPGRFGSIQDARDFCQGFYTWYNHEHYHSGIGYHHPVDVHYGGAAAVRDRRIRVLAAAQAAHPERFASAGTPTPPDLPGAAWINKPKSVTTTDREDAAEKPTQN</sequence>
<comment type="caution">
    <text evidence="3">The sequence shown here is derived from an EMBL/GenBank/DDBJ whole genome shotgun (WGS) entry which is preliminary data.</text>
</comment>
<dbReference type="Proteomes" id="UP001602119">
    <property type="component" value="Unassembled WGS sequence"/>
</dbReference>
<dbReference type="PANTHER" id="PTHR46889">
    <property type="entry name" value="TRANSPOSASE INSF FOR INSERTION SEQUENCE IS3B-RELATED"/>
    <property type="match status" value="1"/>
</dbReference>
<name>A0ABW6UZR6_MICFU</name>
<dbReference type="InterPro" id="IPR048020">
    <property type="entry name" value="Transpos_IS3"/>
</dbReference>
<dbReference type="InterPro" id="IPR001584">
    <property type="entry name" value="Integrase_cat-core"/>
</dbReference>
<feature type="region of interest" description="Disordered" evidence="1">
    <location>
        <begin position="309"/>
        <end position="348"/>
    </location>
</feature>
<dbReference type="InterPro" id="IPR050900">
    <property type="entry name" value="Transposase_IS3/IS150/IS904"/>
</dbReference>
<dbReference type="Gene3D" id="3.30.420.10">
    <property type="entry name" value="Ribonuclease H-like superfamily/Ribonuclease H"/>
    <property type="match status" value="1"/>
</dbReference>
<dbReference type="RefSeq" id="WP_387340985.1">
    <property type="nucleotide sequence ID" value="NZ_JBIAXI010000003.1"/>
</dbReference>
<dbReference type="PROSITE" id="PS50994">
    <property type="entry name" value="INTEGRASE"/>
    <property type="match status" value="1"/>
</dbReference>
<dbReference type="SUPFAM" id="SSF53098">
    <property type="entry name" value="Ribonuclease H-like"/>
    <property type="match status" value="1"/>
</dbReference>
<dbReference type="InterPro" id="IPR036397">
    <property type="entry name" value="RNaseH_sf"/>
</dbReference>
<protein>
    <submittedName>
        <fullName evidence="3">IS3 family transposase</fullName>
    </submittedName>
</protein>
<dbReference type="Pfam" id="PF00665">
    <property type="entry name" value="rve"/>
    <property type="match status" value="1"/>
</dbReference>
<dbReference type="EMBL" id="JBIAXI010000003">
    <property type="protein sequence ID" value="MFF4772541.1"/>
    <property type="molecule type" value="Genomic_DNA"/>
</dbReference>
<proteinExistence type="predicted"/>
<feature type="domain" description="Integrase catalytic" evidence="2">
    <location>
        <begin position="123"/>
        <end position="288"/>
    </location>
</feature>
<evidence type="ECO:0000256" key="1">
    <source>
        <dbReference type="SAM" id="MobiDB-lite"/>
    </source>
</evidence>
<evidence type="ECO:0000313" key="4">
    <source>
        <dbReference type="Proteomes" id="UP001602119"/>
    </source>
</evidence>
<keyword evidence="4" id="KW-1185">Reference proteome</keyword>
<feature type="compositionally biased region" description="Basic and acidic residues" evidence="1">
    <location>
        <begin position="336"/>
        <end position="348"/>
    </location>
</feature>
<organism evidence="3 4">
    <name type="scientific">Microtetraspora fusca</name>
    <dbReference type="NCBI Taxonomy" id="1997"/>
    <lineage>
        <taxon>Bacteria</taxon>
        <taxon>Bacillati</taxon>
        <taxon>Actinomycetota</taxon>
        <taxon>Actinomycetes</taxon>
        <taxon>Streptosporangiales</taxon>
        <taxon>Streptosporangiaceae</taxon>
        <taxon>Microtetraspora</taxon>
    </lineage>
</organism>
<evidence type="ECO:0000313" key="3">
    <source>
        <dbReference type="EMBL" id="MFF4772541.1"/>
    </source>
</evidence>
<evidence type="ECO:0000259" key="2">
    <source>
        <dbReference type="PROSITE" id="PS50994"/>
    </source>
</evidence>